<dbReference type="CDD" id="cd05471">
    <property type="entry name" value="pepsin_like"/>
    <property type="match status" value="1"/>
</dbReference>
<dbReference type="InterPro" id="IPR001969">
    <property type="entry name" value="Aspartic_peptidase_AS"/>
</dbReference>
<feature type="active site" evidence="5">
    <location>
        <position position="291"/>
    </location>
</feature>
<dbReference type="InterPro" id="IPR034164">
    <property type="entry name" value="Pepsin-like_dom"/>
</dbReference>
<evidence type="ECO:0000259" key="9">
    <source>
        <dbReference type="PROSITE" id="PS51767"/>
    </source>
</evidence>
<dbReference type="Proteomes" id="UP001296104">
    <property type="component" value="Unassembled WGS sequence"/>
</dbReference>
<feature type="domain" description="Peptidase A1" evidence="9">
    <location>
        <begin position="94"/>
        <end position="437"/>
    </location>
</feature>
<evidence type="ECO:0000256" key="6">
    <source>
        <dbReference type="PIRSR" id="PIRSR601461-2"/>
    </source>
</evidence>
<keyword evidence="11" id="KW-1185">Reference proteome</keyword>
<evidence type="ECO:0000256" key="5">
    <source>
        <dbReference type="PIRSR" id="PIRSR601461-1"/>
    </source>
</evidence>
<dbReference type="PANTHER" id="PTHR47966">
    <property type="entry name" value="BETA-SITE APP-CLEAVING ENZYME, ISOFORM A-RELATED"/>
    <property type="match status" value="1"/>
</dbReference>
<dbReference type="GO" id="GO:0004190">
    <property type="term" value="F:aspartic-type endopeptidase activity"/>
    <property type="evidence" value="ECO:0007669"/>
    <property type="project" value="UniProtKB-KW"/>
</dbReference>
<dbReference type="Pfam" id="PF00026">
    <property type="entry name" value="Asp"/>
    <property type="match status" value="1"/>
</dbReference>
<dbReference type="InterPro" id="IPR001461">
    <property type="entry name" value="Aspartic_peptidase_A1"/>
</dbReference>
<dbReference type="AlphaFoldDB" id="A0AAI8Z1E4"/>
<protein>
    <submittedName>
        <fullName evidence="10">Aspartic protease</fullName>
    </submittedName>
</protein>
<keyword evidence="6" id="KW-1015">Disulfide bond</keyword>
<name>A0AAI8Z1E4_9PEZI</name>
<feature type="active site" evidence="5">
    <location>
        <position position="110"/>
    </location>
</feature>
<evidence type="ECO:0000256" key="7">
    <source>
        <dbReference type="RuleBase" id="RU000454"/>
    </source>
</evidence>
<evidence type="ECO:0000256" key="2">
    <source>
        <dbReference type="ARBA" id="ARBA00022670"/>
    </source>
</evidence>
<sequence length="440" mass="46364">MKSAIILSLGALALAAPKPESQPKKISYSRKQHETRADGDIDYTPFFTAIRTAVRKYNSQKELPAAIEKAGLQKRTSNEPLTDDVEDGTVDELYYGAGQVSGQTFTFDFDTGSSDTFVPGPQCGTAQGCSGSTKYDQSGTDEHNTTTITYGSGMVMGENYYDDVTIAGLTATHQNIISLTNAQGFSGTGADSLMGMGFESIAQSKQPPYWMTLLNEGNLSPSEFSFYLGREKSNTQSKSEMTLAGRDSSRYTGSFTNVPVTQQGYWQVAIDGMSVGNGAAVAGSAGQAAIDTGTTLILAPTAAVASLITQIPGAVPLPLGEDMTAIAYPCSSTPQVNLGFAGKKFAINKLDFQFLPVSAALGVQMDSDPLTSVLDQLLDGLLGGAGGGLPANYCLASVIGGDLDPTENLYVVGDAFLKNWYSTFHYDSPSSAYVAFAKSV</sequence>
<evidence type="ECO:0000256" key="4">
    <source>
        <dbReference type="ARBA" id="ARBA00022801"/>
    </source>
</evidence>
<dbReference type="FunFam" id="2.40.70.10:FF:000115">
    <property type="entry name" value="Lysosomal aspartic protease"/>
    <property type="match status" value="1"/>
</dbReference>
<keyword evidence="4 7" id="KW-0378">Hydrolase</keyword>
<proteinExistence type="inferred from homology"/>
<dbReference type="GO" id="GO:0006508">
    <property type="term" value="P:proteolysis"/>
    <property type="evidence" value="ECO:0007669"/>
    <property type="project" value="UniProtKB-KW"/>
</dbReference>
<evidence type="ECO:0000256" key="3">
    <source>
        <dbReference type="ARBA" id="ARBA00022750"/>
    </source>
</evidence>
<reference evidence="10" key="1">
    <citation type="submission" date="2023-11" db="EMBL/GenBank/DDBJ databases">
        <authorList>
            <person name="Alioto T."/>
            <person name="Alioto T."/>
            <person name="Gomez Garrido J."/>
        </authorList>
    </citation>
    <scope>NUCLEOTIDE SEQUENCE</scope>
</reference>
<dbReference type="PROSITE" id="PS51767">
    <property type="entry name" value="PEPTIDASE_A1"/>
    <property type="match status" value="1"/>
</dbReference>
<keyword evidence="8" id="KW-0732">Signal</keyword>
<evidence type="ECO:0000256" key="8">
    <source>
        <dbReference type="SAM" id="SignalP"/>
    </source>
</evidence>
<dbReference type="SUPFAM" id="SSF50630">
    <property type="entry name" value="Acid proteases"/>
    <property type="match status" value="1"/>
</dbReference>
<evidence type="ECO:0000256" key="1">
    <source>
        <dbReference type="ARBA" id="ARBA00007447"/>
    </source>
</evidence>
<evidence type="ECO:0000313" key="11">
    <source>
        <dbReference type="Proteomes" id="UP001296104"/>
    </source>
</evidence>
<dbReference type="EMBL" id="CAVMBE010000038">
    <property type="protein sequence ID" value="CAK4030641.1"/>
    <property type="molecule type" value="Genomic_DNA"/>
</dbReference>
<organism evidence="10 11">
    <name type="scientific">Lecanosticta acicola</name>
    <dbReference type="NCBI Taxonomy" id="111012"/>
    <lineage>
        <taxon>Eukaryota</taxon>
        <taxon>Fungi</taxon>
        <taxon>Dikarya</taxon>
        <taxon>Ascomycota</taxon>
        <taxon>Pezizomycotina</taxon>
        <taxon>Dothideomycetes</taxon>
        <taxon>Dothideomycetidae</taxon>
        <taxon>Mycosphaerellales</taxon>
        <taxon>Mycosphaerellaceae</taxon>
        <taxon>Lecanosticta</taxon>
    </lineage>
</organism>
<keyword evidence="3 7" id="KW-0064">Aspartyl protease</keyword>
<dbReference type="PROSITE" id="PS00141">
    <property type="entry name" value="ASP_PROTEASE"/>
    <property type="match status" value="2"/>
</dbReference>
<dbReference type="PANTHER" id="PTHR47966:SF51">
    <property type="entry name" value="BETA-SITE APP-CLEAVING ENZYME, ISOFORM A-RELATED"/>
    <property type="match status" value="1"/>
</dbReference>
<feature type="disulfide bond" evidence="6">
    <location>
        <begin position="123"/>
        <end position="129"/>
    </location>
</feature>
<dbReference type="InterPro" id="IPR021109">
    <property type="entry name" value="Peptidase_aspartic_dom_sf"/>
</dbReference>
<dbReference type="InterPro" id="IPR033121">
    <property type="entry name" value="PEPTIDASE_A1"/>
</dbReference>
<dbReference type="Gene3D" id="2.40.70.10">
    <property type="entry name" value="Acid Proteases"/>
    <property type="match status" value="2"/>
</dbReference>
<comment type="similarity">
    <text evidence="1 7">Belongs to the peptidase A1 family.</text>
</comment>
<accession>A0AAI8Z1E4</accession>
<evidence type="ECO:0000313" key="10">
    <source>
        <dbReference type="EMBL" id="CAK4030641.1"/>
    </source>
</evidence>
<comment type="caution">
    <text evidence="10">The sequence shown here is derived from an EMBL/GenBank/DDBJ whole genome shotgun (WGS) entry which is preliminary data.</text>
</comment>
<gene>
    <name evidence="10" type="ORF">LECACI_7A005799</name>
</gene>
<feature type="signal peptide" evidence="8">
    <location>
        <begin position="1"/>
        <end position="15"/>
    </location>
</feature>
<feature type="chain" id="PRO_5042468612" evidence="8">
    <location>
        <begin position="16"/>
        <end position="440"/>
    </location>
</feature>
<dbReference type="PRINTS" id="PR00792">
    <property type="entry name" value="PEPSIN"/>
</dbReference>
<keyword evidence="2 7" id="KW-0645">Protease</keyword>